<dbReference type="OMA" id="TENICAG"/>
<dbReference type="eggNOG" id="ENOG502SH3Z">
    <property type="taxonomic scope" value="Eukaryota"/>
</dbReference>
<dbReference type="PANTHER" id="PTHR23011:SF28">
    <property type="entry name" value="CYCLIC NUCLEOTIDE-BINDING DOMAIN CONTAINING PROTEIN"/>
    <property type="match status" value="1"/>
</dbReference>
<dbReference type="InterPro" id="IPR014710">
    <property type="entry name" value="RmlC-like_jellyroll"/>
</dbReference>
<dbReference type="OrthoDB" id="9450131at2759"/>
<dbReference type="GeneID" id="9468071"/>
<evidence type="ECO:0000256" key="2">
    <source>
        <dbReference type="SAM" id="MobiDB-lite"/>
    </source>
</evidence>
<dbReference type="Pfam" id="PF14559">
    <property type="entry name" value="TPR_19"/>
    <property type="match status" value="1"/>
</dbReference>
<organism evidence="4 5">
    <name type="scientific">Phytophthora infestans (strain T30-4)</name>
    <name type="common">Potato late blight agent</name>
    <dbReference type="NCBI Taxonomy" id="403677"/>
    <lineage>
        <taxon>Eukaryota</taxon>
        <taxon>Sar</taxon>
        <taxon>Stramenopiles</taxon>
        <taxon>Oomycota</taxon>
        <taxon>Peronosporomycetes</taxon>
        <taxon>Peronosporales</taxon>
        <taxon>Peronosporaceae</taxon>
        <taxon>Phytophthora</taxon>
    </lineage>
</organism>
<accession>D0RME7</accession>
<evidence type="ECO:0000256" key="1">
    <source>
        <dbReference type="PROSITE-ProRule" id="PRU00339"/>
    </source>
</evidence>
<gene>
    <name evidence="4" type="ORF">PITG_22495</name>
</gene>
<dbReference type="EMBL" id="GG691039">
    <property type="protein sequence ID" value="EEY62760.1"/>
    <property type="molecule type" value="Genomic_DNA"/>
</dbReference>
<dbReference type="SUPFAM" id="SSF51206">
    <property type="entry name" value="cAMP-binding domain-like"/>
    <property type="match status" value="1"/>
</dbReference>
<dbReference type="InterPro" id="IPR019734">
    <property type="entry name" value="TPR_rpt"/>
</dbReference>
<dbReference type="RefSeq" id="XP_002909783.1">
    <property type="nucleotide sequence ID" value="XM_002909737.1"/>
</dbReference>
<dbReference type="SMART" id="SM00028">
    <property type="entry name" value="TPR"/>
    <property type="match status" value="4"/>
</dbReference>
<keyword evidence="5" id="KW-1185">Reference proteome</keyword>
<dbReference type="CDD" id="cd00038">
    <property type="entry name" value="CAP_ED"/>
    <property type="match status" value="1"/>
</dbReference>
<dbReference type="InterPro" id="IPR011990">
    <property type="entry name" value="TPR-like_helical_dom_sf"/>
</dbReference>
<evidence type="ECO:0000259" key="3">
    <source>
        <dbReference type="PROSITE" id="PS50042"/>
    </source>
</evidence>
<dbReference type="KEGG" id="pif:PITG_22495"/>
<feature type="repeat" description="TPR" evidence="1">
    <location>
        <begin position="113"/>
        <end position="146"/>
    </location>
</feature>
<dbReference type="Pfam" id="PF13181">
    <property type="entry name" value="TPR_8"/>
    <property type="match status" value="1"/>
</dbReference>
<dbReference type="SUPFAM" id="SSF48452">
    <property type="entry name" value="TPR-like"/>
    <property type="match status" value="1"/>
</dbReference>
<feature type="region of interest" description="Disordered" evidence="2">
    <location>
        <begin position="1"/>
        <end position="23"/>
    </location>
</feature>
<evidence type="ECO:0000313" key="4">
    <source>
        <dbReference type="EMBL" id="EEY62760.1"/>
    </source>
</evidence>
<dbReference type="InterPro" id="IPR018490">
    <property type="entry name" value="cNMP-bd_dom_sf"/>
</dbReference>
<dbReference type="Proteomes" id="UP000006643">
    <property type="component" value="Unassembled WGS sequence"/>
</dbReference>
<dbReference type="Gene3D" id="1.25.40.10">
    <property type="entry name" value="Tetratricopeptide repeat domain"/>
    <property type="match status" value="1"/>
</dbReference>
<dbReference type="Gene3D" id="2.60.120.10">
    <property type="entry name" value="Jelly Rolls"/>
    <property type="match status" value="1"/>
</dbReference>
<sequence length="485" mass="54280">MGRSVESRGQLGRDGHPNRDGVETRTMELLSRARVVSTAAMNATERLRSRAFQARANGDYDRAIKFYTSLSTAKPSEIEAKFQLAVCLERTGQIGPALAAYKQVQRLSGGQHAFAYYNMGNLCMRVDKVAQAVDYFSRAISVSKDKKESNRGSTPSAFYRQRAAAYRKNGDFEKAAQDYDLVQKNSGGSTTLADESVMYTAEHLYNTVKRATSSKKRIPQQSVHNDEIARGLEIEPDTNQDTNECQSEPDETEDALTAWTLQRSLEIARPPPSERSDSDLQYLVDLMQKRFLSRREISSPPQNPLFYVKEMWLEAPHDKSLYFIFQGRVSVSTTAAEMGASDVTWEPPWNTYQTPLEHGDIFGHQGRITNAPRAYSAITTTTCVIGALSWHQWSRIDRAQHEVEVTRPAARFLSMTPAFNNIPVVDIRNLANRSTLVKVIGSKVVCCEGQSVNGLILVREGELCKFSLGSPLLYISKRSTILHTT</sequence>
<protein>
    <recommendedName>
        <fullName evidence="3">Cyclic nucleotide-binding domain-containing protein</fullName>
    </recommendedName>
</protein>
<proteinExistence type="predicted"/>
<dbReference type="PANTHER" id="PTHR23011">
    <property type="entry name" value="CYCLIC NUCLEOTIDE-BINDING DOMAIN CONTAINING PROTEIN"/>
    <property type="match status" value="1"/>
</dbReference>
<dbReference type="InterPro" id="IPR000595">
    <property type="entry name" value="cNMP-bd_dom"/>
</dbReference>
<dbReference type="VEuPathDB" id="FungiDB:PITG_22495"/>
<dbReference type="AlphaFoldDB" id="D0RME7"/>
<evidence type="ECO:0000313" key="5">
    <source>
        <dbReference type="Proteomes" id="UP000006643"/>
    </source>
</evidence>
<dbReference type="PROSITE" id="PS50042">
    <property type="entry name" value="CNMP_BINDING_3"/>
    <property type="match status" value="1"/>
</dbReference>
<dbReference type="HOGENOM" id="CLU_563213_0_0_1"/>
<dbReference type="STRING" id="403677.D0RME7"/>
<keyword evidence="1" id="KW-0802">TPR repeat</keyword>
<dbReference type="PROSITE" id="PS50005">
    <property type="entry name" value="TPR"/>
    <property type="match status" value="1"/>
</dbReference>
<name>D0RME7_PHYIT</name>
<feature type="domain" description="Cyclic nucleotide-binding" evidence="3">
    <location>
        <begin position="319"/>
        <end position="396"/>
    </location>
</feature>
<dbReference type="InParanoid" id="D0RME7"/>
<feature type="compositionally biased region" description="Basic and acidic residues" evidence="2">
    <location>
        <begin position="11"/>
        <end position="23"/>
    </location>
</feature>
<reference evidence="5" key="1">
    <citation type="journal article" date="2009" name="Nature">
        <title>Genome sequence and analysis of the Irish potato famine pathogen Phytophthora infestans.</title>
        <authorList>
            <consortium name="The Broad Institute Genome Sequencing Platform"/>
            <person name="Haas B.J."/>
            <person name="Kamoun S."/>
            <person name="Zody M.C."/>
            <person name="Jiang R.H."/>
            <person name="Handsaker R.E."/>
            <person name="Cano L.M."/>
            <person name="Grabherr M."/>
            <person name="Kodira C.D."/>
            <person name="Raffaele S."/>
            <person name="Torto-Alalibo T."/>
            <person name="Bozkurt T.O."/>
            <person name="Ah-Fong A.M."/>
            <person name="Alvarado L."/>
            <person name="Anderson V.L."/>
            <person name="Armstrong M.R."/>
            <person name="Avrova A."/>
            <person name="Baxter L."/>
            <person name="Beynon J."/>
            <person name="Boevink P.C."/>
            <person name="Bollmann S.R."/>
            <person name="Bos J.I."/>
            <person name="Bulone V."/>
            <person name="Cai G."/>
            <person name="Cakir C."/>
            <person name="Carrington J.C."/>
            <person name="Chawner M."/>
            <person name="Conti L."/>
            <person name="Costanzo S."/>
            <person name="Ewan R."/>
            <person name="Fahlgren N."/>
            <person name="Fischbach M.A."/>
            <person name="Fugelstad J."/>
            <person name="Gilroy E.M."/>
            <person name="Gnerre S."/>
            <person name="Green P.J."/>
            <person name="Grenville-Briggs L.J."/>
            <person name="Griffith J."/>
            <person name="Grunwald N.J."/>
            <person name="Horn K."/>
            <person name="Horner N.R."/>
            <person name="Hu C.H."/>
            <person name="Huitema E."/>
            <person name="Jeong D.H."/>
            <person name="Jones A.M."/>
            <person name="Jones J.D."/>
            <person name="Jones R.W."/>
            <person name="Karlsson E.K."/>
            <person name="Kunjeti S.G."/>
            <person name="Lamour K."/>
            <person name="Liu Z."/>
            <person name="Ma L."/>
            <person name="Maclean D."/>
            <person name="Chibucos M.C."/>
            <person name="McDonald H."/>
            <person name="McWalters J."/>
            <person name="Meijer H.J."/>
            <person name="Morgan W."/>
            <person name="Morris P.F."/>
            <person name="Munro C.A."/>
            <person name="O'Neill K."/>
            <person name="Ospina-Giraldo M."/>
            <person name="Pinzon A."/>
            <person name="Pritchard L."/>
            <person name="Ramsahoye B."/>
            <person name="Ren Q."/>
            <person name="Restrepo S."/>
            <person name="Roy S."/>
            <person name="Sadanandom A."/>
            <person name="Savidor A."/>
            <person name="Schornack S."/>
            <person name="Schwartz D.C."/>
            <person name="Schumann U.D."/>
            <person name="Schwessinger B."/>
            <person name="Seyer L."/>
            <person name="Sharpe T."/>
            <person name="Silvar C."/>
            <person name="Song J."/>
            <person name="Studholme D.J."/>
            <person name="Sykes S."/>
            <person name="Thines M."/>
            <person name="van de Vondervoort P.J."/>
            <person name="Phuntumart V."/>
            <person name="Wawra S."/>
            <person name="Weide R."/>
            <person name="Win J."/>
            <person name="Young C."/>
            <person name="Zhou S."/>
            <person name="Fry W."/>
            <person name="Meyers B.C."/>
            <person name="van West P."/>
            <person name="Ristaino J."/>
            <person name="Govers F."/>
            <person name="Birch P.R."/>
            <person name="Whisson S.C."/>
            <person name="Judelson H.S."/>
            <person name="Nusbaum C."/>
        </authorList>
    </citation>
    <scope>NUCLEOTIDE SEQUENCE [LARGE SCALE GENOMIC DNA]</scope>
    <source>
        <strain evidence="5">T30-4</strain>
    </source>
</reference>